<dbReference type="PANTHER" id="PTHR21071:SF4">
    <property type="entry name" value="UDP-N-ACETYLENOLPYRUVOYLGLUCOSAMINE REDUCTASE"/>
    <property type="match status" value="1"/>
</dbReference>
<evidence type="ECO:0000256" key="10">
    <source>
        <dbReference type="ARBA" id="ARBA00022960"/>
    </source>
</evidence>
<dbReference type="InterPro" id="IPR011601">
    <property type="entry name" value="MurB_C"/>
</dbReference>
<dbReference type="RefSeq" id="WP_015327419.1">
    <property type="nucleotide sequence ID" value="NC_019978.1"/>
</dbReference>
<keyword evidence="12 16" id="KW-0560">Oxidoreductase</keyword>
<evidence type="ECO:0000256" key="15">
    <source>
        <dbReference type="ARBA" id="ARBA00048914"/>
    </source>
</evidence>
<keyword evidence="19" id="KW-1185">Reference proteome</keyword>
<feature type="domain" description="FAD-binding PCMH-type" evidence="17">
    <location>
        <begin position="31"/>
        <end position="193"/>
    </location>
</feature>
<dbReference type="PROSITE" id="PS51387">
    <property type="entry name" value="FAD_PCMH"/>
    <property type="match status" value="1"/>
</dbReference>
<evidence type="ECO:0000256" key="13">
    <source>
        <dbReference type="ARBA" id="ARBA00023306"/>
    </source>
</evidence>
<dbReference type="EC" id="1.3.1.98" evidence="16"/>
<gene>
    <name evidence="16" type="primary">murB</name>
    <name evidence="18" type="ordered locus">Halha_1767</name>
</gene>
<keyword evidence="7 16" id="KW-0285">Flavoprotein</keyword>
<keyword evidence="6 16" id="KW-0132">Cell division</keyword>
<organism evidence="18 19">
    <name type="scientific">Halobacteroides halobius (strain ATCC 35273 / DSM 5150 / MD-1)</name>
    <dbReference type="NCBI Taxonomy" id="748449"/>
    <lineage>
        <taxon>Bacteria</taxon>
        <taxon>Bacillati</taxon>
        <taxon>Bacillota</taxon>
        <taxon>Clostridia</taxon>
        <taxon>Halanaerobiales</taxon>
        <taxon>Halobacteroidaceae</taxon>
        <taxon>Halobacteroides</taxon>
    </lineage>
</organism>
<dbReference type="PANTHER" id="PTHR21071">
    <property type="entry name" value="UDP-N-ACETYLENOLPYRUVOYLGLUCOSAMINE REDUCTASE"/>
    <property type="match status" value="1"/>
</dbReference>
<keyword evidence="11 16" id="KW-0573">Peptidoglycan synthesis</keyword>
<dbReference type="SUPFAM" id="SSF56194">
    <property type="entry name" value="Uridine diphospho-N-Acetylenolpyruvylglucosamine reductase, MurB, C-terminal domain"/>
    <property type="match status" value="1"/>
</dbReference>
<evidence type="ECO:0000256" key="11">
    <source>
        <dbReference type="ARBA" id="ARBA00022984"/>
    </source>
</evidence>
<evidence type="ECO:0000256" key="14">
    <source>
        <dbReference type="ARBA" id="ARBA00023316"/>
    </source>
</evidence>
<dbReference type="Gene3D" id="3.90.78.10">
    <property type="entry name" value="UDP-N-acetylenolpyruvoylglucosamine reductase, C-terminal domain"/>
    <property type="match status" value="1"/>
</dbReference>
<comment type="catalytic activity">
    <reaction evidence="15 16">
        <text>UDP-N-acetyl-alpha-D-muramate + NADP(+) = UDP-N-acetyl-3-O-(1-carboxyvinyl)-alpha-D-glucosamine + NADPH + H(+)</text>
        <dbReference type="Rhea" id="RHEA:12248"/>
        <dbReference type="ChEBI" id="CHEBI:15378"/>
        <dbReference type="ChEBI" id="CHEBI:57783"/>
        <dbReference type="ChEBI" id="CHEBI:58349"/>
        <dbReference type="ChEBI" id="CHEBI:68483"/>
        <dbReference type="ChEBI" id="CHEBI:70757"/>
        <dbReference type="EC" id="1.3.1.98"/>
    </reaction>
</comment>
<accession>L0KC98</accession>
<protein>
    <recommendedName>
        <fullName evidence="16">UDP-N-acetylenolpyruvoylglucosamine reductase</fullName>
        <ecNumber evidence="16">1.3.1.98</ecNumber>
    </recommendedName>
    <alternativeName>
        <fullName evidence="16">UDP-N-acetylmuramate dehydrogenase</fullName>
    </alternativeName>
</protein>
<evidence type="ECO:0000256" key="7">
    <source>
        <dbReference type="ARBA" id="ARBA00022630"/>
    </source>
</evidence>
<dbReference type="eggNOG" id="COG0812">
    <property type="taxonomic scope" value="Bacteria"/>
</dbReference>
<name>L0KC98_HALHC</name>
<keyword evidence="8 16" id="KW-0274">FAD</keyword>
<feature type="active site" description="Proton donor" evidence="16">
    <location>
        <position position="222"/>
    </location>
</feature>
<feature type="active site" evidence="16">
    <location>
        <position position="292"/>
    </location>
</feature>
<dbReference type="Pfam" id="PF02873">
    <property type="entry name" value="MurB_C"/>
    <property type="match status" value="1"/>
</dbReference>
<proteinExistence type="inferred from homology"/>
<evidence type="ECO:0000256" key="16">
    <source>
        <dbReference type="HAMAP-Rule" id="MF_00037"/>
    </source>
</evidence>
<sequence length="297" mass="32472">MKEKIKEELVSLLTGRVLFNEPLKNHTSFKIGGMAEALIIPQNKEDLRRLITYLSELELPYWIIGNGTNLLVSDQGLKGVVIKLSKLNKIEINKPTVKAQAGVKLPLLAKKVAKKGLSGLEFGVGLPATVGGAVVMNAGVKEEEIGKLITKVETLSSTGKLKTYSNLDFKYRKSIFQDKDEIVLGVELELNPKKPQLIKSRMKEHLAKRKAKQPLSLPNAGCVFKNPPSDSAGRLIDEAGCKGLTVGGAQVSDKHANFIVNIGEATAEDVLSLMGQVEKSVYKKFGVKLNRELEILF</sequence>
<dbReference type="InterPro" id="IPR036635">
    <property type="entry name" value="MurB_C_sf"/>
</dbReference>
<evidence type="ECO:0000256" key="1">
    <source>
        <dbReference type="ARBA" id="ARBA00001974"/>
    </source>
</evidence>
<dbReference type="Proteomes" id="UP000010880">
    <property type="component" value="Chromosome"/>
</dbReference>
<dbReference type="OrthoDB" id="9804753at2"/>
<dbReference type="KEGG" id="hhl:Halha_1767"/>
<dbReference type="STRING" id="748449.Halha_1767"/>
<dbReference type="GO" id="GO:0008360">
    <property type="term" value="P:regulation of cell shape"/>
    <property type="evidence" value="ECO:0007669"/>
    <property type="project" value="UniProtKB-KW"/>
</dbReference>
<dbReference type="EMBL" id="CP003359">
    <property type="protein sequence ID" value="AGB41703.1"/>
    <property type="molecule type" value="Genomic_DNA"/>
</dbReference>
<dbReference type="Pfam" id="PF01565">
    <property type="entry name" value="FAD_binding_4"/>
    <property type="match status" value="1"/>
</dbReference>
<dbReference type="InterPro" id="IPR003170">
    <property type="entry name" value="MurB"/>
</dbReference>
<evidence type="ECO:0000313" key="19">
    <source>
        <dbReference type="Proteomes" id="UP000010880"/>
    </source>
</evidence>
<keyword evidence="13 16" id="KW-0131">Cell cycle</keyword>
<evidence type="ECO:0000259" key="17">
    <source>
        <dbReference type="PROSITE" id="PS51387"/>
    </source>
</evidence>
<evidence type="ECO:0000256" key="5">
    <source>
        <dbReference type="ARBA" id="ARBA00022490"/>
    </source>
</evidence>
<feature type="active site" evidence="16">
    <location>
        <position position="172"/>
    </location>
</feature>
<comment type="similarity">
    <text evidence="16">Belongs to the MurB family.</text>
</comment>
<dbReference type="InterPro" id="IPR016167">
    <property type="entry name" value="FAD-bd_PCMH_sub1"/>
</dbReference>
<keyword evidence="5 16" id="KW-0963">Cytoplasm</keyword>
<dbReference type="Gene3D" id="3.30.465.10">
    <property type="match status" value="1"/>
</dbReference>
<dbReference type="GO" id="GO:0005829">
    <property type="term" value="C:cytosol"/>
    <property type="evidence" value="ECO:0007669"/>
    <property type="project" value="TreeGrafter"/>
</dbReference>
<comment type="pathway">
    <text evidence="4 16">Cell wall biogenesis; peptidoglycan biosynthesis.</text>
</comment>
<dbReference type="GO" id="GO:0051301">
    <property type="term" value="P:cell division"/>
    <property type="evidence" value="ECO:0007669"/>
    <property type="project" value="UniProtKB-KW"/>
</dbReference>
<dbReference type="AlphaFoldDB" id="L0KC98"/>
<comment type="cofactor">
    <cofactor evidence="1 16">
        <name>FAD</name>
        <dbReference type="ChEBI" id="CHEBI:57692"/>
    </cofactor>
</comment>
<dbReference type="InterPro" id="IPR006094">
    <property type="entry name" value="Oxid_FAD_bind_N"/>
</dbReference>
<dbReference type="HAMAP" id="MF_00037">
    <property type="entry name" value="MurB"/>
    <property type="match status" value="1"/>
</dbReference>
<dbReference type="NCBIfam" id="NF010480">
    <property type="entry name" value="PRK13905.1"/>
    <property type="match status" value="1"/>
</dbReference>
<dbReference type="Gene3D" id="3.30.43.10">
    <property type="entry name" value="Uridine Diphospho-n-acetylenolpyruvylglucosamine Reductase, domain 2"/>
    <property type="match status" value="1"/>
</dbReference>
<reference evidence="19" key="1">
    <citation type="submission" date="2012-02" db="EMBL/GenBank/DDBJ databases">
        <title>The complete genome of Halobacteroides halobius DSM 5150.</title>
        <authorList>
            <person name="Lucas S."/>
            <person name="Copeland A."/>
            <person name="Lapidus A."/>
            <person name="Glavina del Rio T."/>
            <person name="Dalin E."/>
            <person name="Tice H."/>
            <person name="Bruce D."/>
            <person name="Goodwin L."/>
            <person name="Pitluck S."/>
            <person name="Peters L."/>
            <person name="Mikhailova N."/>
            <person name="Gu W."/>
            <person name="Kyrpides N."/>
            <person name="Mavromatis K."/>
            <person name="Ivanova N."/>
            <person name="Brettin T."/>
            <person name="Detter J.C."/>
            <person name="Han C."/>
            <person name="Larimer F."/>
            <person name="Land M."/>
            <person name="Hauser L."/>
            <person name="Markowitz V."/>
            <person name="Cheng J.-F."/>
            <person name="Hugenholtz P."/>
            <person name="Woyke T."/>
            <person name="Wu D."/>
            <person name="Tindall B."/>
            <person name="Pomrenke H."/>
            <person name="Brambilla E."/>
            <person name="Klenk H.-P."/>
            <person name="Eisen J.A."/>
        </authorList>
    </citation>
    <scope>NUCLEOTIDE SEQUENCE [LARGE SCALE GENOMIC DNA]</scope>
    <source>
        <strain evidence="19">ATCC 35273 / DSM 5150 / MD-1</strain>
    </source>
</reference>
<dbReference type="UniPathway" id="UPA00219"/>
<evidence type="ECO:0000256" key="12">
    <source>
        <dbReference type="ARBA" id="ARBA00023002"/>
    </source>
</evidence>
<evidence type="ECO:0000313" key="18">
    <source>
        <dbReference type="EMBL" id="AGB41703.1"/>
    </source>
</evidence>
<evidence type="ECO:0000256" key="3">
    <source>
        <dbReference type="ARBA" id="ARBA00004496"/>
    </source>
</evidence>
<dbReference type="PATRIC" id="fig|748449.3.peg.1719"/>
<evidence type="ECO:0000256" key="4">
    <source>
        <dbReference type="ARBA" id="ARBA00004752"/>
    </source>
</evidence>
<evidence type="ECO:0000256" key="2">
    <source>
        <dbReference type="ARBA" id="ARBA00003921"/>
    </source>
</evidence>
<keyword evidence="10 16" id="KW-0133">Cell shape</keyword>
<dbReference type="HOGENOM" id="CLU_035304_1_1_9"/>
<evidence type="ECO:0000256" key="6">
    <source>
        <dbReference type="ARBA" id="ARBA00022618"/>
    </source>
</evidence>
<comment type="function">
    <text evidence="2 16">Cell wall formation.</text>
</comment>
<keyword evidence="9 16" id="KW-0521">NADP</keyword>
<dbReference type="GO" id="GO:0009252">
    <property type="term" value="P:peptidoglycan biosynthetic process"/>
    <property type="evidence" value="ECO:0007669"/>
    <property type="project" value="UniProtKB-UniRule"/>
</dbReference>
<dbReference type="GO" id="GO:0008762">
    <property type="term" value="F:UDP-N-acetylmuramate dehydrogenase activity"/>
    <property type="evidence" value="ECO:0007669"/>
    <property type="project" value="UniProtKB-UniRule"/>
</dbReference>
<dbReference type="InterPro" id="IPR016166">
    <property type="entry name" value="FAD-bd_PCMH"/>
</dbReference>
<dbReference type="InterPro" id="IPR016169">
    <property type="entry name" value="FAD-bd_PCMH_sub2"/>
</dbReference>
<dbReference type="InterPro" id="IPR036318">
    <property type="entry name" value="FAD-bd_PCMH-like_sf"/>
</dbReference>
<dbReference type="GO" id="GO:0071949">
    <property type="term" value="F:FAD binding"/>
    <property type="evidence" value="ECO:0007669"/>
    <property type="project" value="InterPro"/>
</dbReference>
<dbReference type="GO" id="GO:0071555">
    <property type="term" value="P:cell wall organization"/>
    <property type="evidence" value="ECO:0007669"/>
    <property type="project" value="UniProtKB-KW"/>
</dbReference>
<dbReference type="SUPFAM" id="SSF56176">
    <property type="entry name" value="FAD-binding/transporter-associated domain-like"/>
    <property type="match status" value="1"/>
</dbReference>
<keyword evidence="14 16" id="KW-0961">Cell wall biogenesis/degradation</keyword>
<evidence type="ECO:0000256" key="8">
    <source>
        <dbReference type="ARBA" id="ARBA00022827"/>
    </source>
</evidence>
<comment type="subcellular location">
    <subcellularLocation>
        <location evidence="3 16">Cytoplasm</location>
    </subcellularLocation>
</comment>
<evidence type="ECO:0000256" key="9">
    <source>
        <dbReference type="ARBA" id="ARBA00022857"/>
    </source>
</evidence>
<dbReference type="NCBIfam" id="TIGR00179">
    <property type="entry name" value="murB"/>
    <property type="match status" value="1"/>
</dbReference>